<dbReference type="CDD" id="cd00761">
    <property type="entry name" value="Glyco_tranf_GTA_type"/>
    <property type="match status" value="1"/>
</dbReference>
<dbReference type="EC" id="2.4.-.-" evidence="3"/>
<dbReference type="InterPro" id="IPR029044">
    <property type="entry name" value="Nucleotide-diphossugar_trans"/>
</dbReference>
<dbReference type="Gene3D" id="3.90.550.10">
    <property type="entry name" value="Spore Coat Polysaccharide Biosynthesis Protein SpsA, Chain A"/>
    <property type="match status" value="1"/>
</dbReference>
<keyword evidence="1" id="KW-0472">Membrane</keyword>
<keyword evidence="1" id="KW-1133">Transmembrane helix</keyword>
<keyword evidence="3" id="KW-0808">Transferase</keyword>
<organism evidence="3 4">
    <name type="scientific">Lacticaseibacillus paracasei</name>
    <name type="common">Lactobacillus paracasei</name>
    <dbReference type="NCBI Taxonomy" id="1597"/>
    <lineage>
        <taxon>Bacteria</taxon>
        <taxon>Bacillati</taxon>
        <taxon>Bacillota</taxon>
        <taxon>Bacilli</taxon>
        <taxon>Lactobacillales</taxon>
        <taxon>Lactobacillaceae</taxon>
        <taxon>Lacticaseibacillus</taxon>
    </lineage>
</organism>
<evidence type="ECO:0000313" key="4">
    <source>
        <dbReference type="Proteomes" id="UP001268544"/>
    </source>
</evidence>
<keyword evidence="1" id="KW-0812">Transmembrane</keyword>
<feature type="domain" description="Glycosyltransferase 2-like" evidence="2">
    <location>
        <begin position="10"/>
        <end position="114"/>
    </location>
</feature>
<reference evidence="4" key="1">
    <citation type="submission" date="2023-07" db="EMBL/GenBank/DDBJ databases">
        <title>Lacticaseibacillus paracasei KCKM 0992.</title>
        <authorList>
            <person name="Kim T.W."/>
        </authorList>
    </citation>
    <scope>NUCLEOTIDE SEQUENCE [LARGE SCALE GENOMIC DNA]</scope>
    <source>
        <strain evidence="4">KCKM 0992</strain>
    </source>
</reference>
<dbReference type="RefSeq" id="WP_188085154.1">
    <property type="nucleotide sequence ID" value="NZ_CAXVTB010000001.1"/>
</dbReference>
<dbReference type="Proteomes" id="UP001268544">
    <property type="component" value="Unassembled WGS sequence"/>
</dbReference>
<evidence type="ECO:0000313" key="3">
    <source>
        <dbReference type="EMBL" id="MDR7623843.1"/>
    </source>
</evidence>
<dbReference type="InterPro" id="IPR001173">
    <property type="entry name" value="Glyco_trans_2-like"/>
</dbReference>
<accession>A0ABD5CWR7</accession>
<gene>
    <name evidence="3" type="ORF">RF672_04280</name>
</gene>
<evidence type="ECO:0000256" key="1">
    <source>
        <dbReference type="SAM" id="Phobius"/>
    </source>
</evidence>
<dbReference type="SUPFAM" id="SSF53448">
    <property type="entry name" value="Nucleotide-diphospho-sugar transferases"/>
    <property type="match status" value="1"/>
</dbReference>
<sequence>MTYIEKKELTVLIVTYAKRWEYLKISLQHLLSYRQYIANVILVQNGNDYNLQNYLTAEHLDELRLKLIVNQNNEGSAGGFGIGIETAQQVRGKYLLILDDDNFLPVDSFENLQALDHLKLSSIYGKKIAVSLYRPDHDQNPEKFTSTTYISSDSYSNTVCDFSILHKIKRKSYLKTRAVASIAESFSIPYSGLLIEKQLLNGVEPVQRNYYLYGDDTRYTLRLSQAGVRFLTFQNIYSRDLERSWYQSDNQVVMSYKNSVDAMLHVEKFADLMRPFYQIRNAVNTSNTVLKTKPVLYFVNYYIYLIIPFFVYMPKNKMGIRNYKVFWKAMTDGQRGRLGKSNLFR</sequence>
<name>A0ABD5CWR7_LACPA</name>
<dbReference type="AlphaFoldDB" id="A0ABD5CWR7"/>
<comment type="caution">
    <text evidence="3">The sequence shown here is derived from an EMBL/GenBank/DDBJ whole genome shotgun (WGS) entry which is preliminary data.</text>
</comment>
<dbReference type="GO" id="GO:0016757">
    <property type="term" value="F:glycosyltransferase activity"/>
    <property type="evidence" value="ECO:0007669"/>
    <property type="project" value="UniProtKB-KW"/>
</dbReference>
<proteinExistence type="predicted"/>
<dbReference type="EMBL" id="JAVKVH010000001">
    <property type="protein sequence ID" value="MDR7623843.1"/>
    <property type="molecule type" value="Genomic_DNA"/>
</dbReference>
<protein>
    <submittedName>
        <fullName evidence="3">Glycosyltransferase</fullName>
        <ecNumber evidence="3">2.4.-.-</ecNumber>
    </submittedName>
</protein>
<feature type="transmembrane region" description="Helical" evidence="1">
    <location>
        <begin position="295"/>
        <end position="313"/>
    </location>
</feature>
<keyword evidence="3" id="KW-0328">Glycosyltransferase</keyword>
<dbReference type="Pfam" id="PF00535">
    <property type="entry name" value="Glycos_transf_2"/>
    <property type="match status" value="1"/>
</dbReference>
<evidence type="ECO:0000259" key="2">
    <source>
        <dbReference type="Pfam" id="PF00535"/>
    </source>
</evidence>